<evidence type="ECO:0000256" key="4">
    <source>
        <dbReference type="ARBA" id="ARBA00022692"/>
    </source>
</evidence>
<dbReference type="InterPro" id="IPR006707">
    <property type="entry name" value="T7SS_EccD"/>
</dbReference>
<comment type="subcellular location">
    <subcellularLocation>
        <location evidence="1">Cell membrane</location>
        <topology evidence="1">Multi-pass membrane protein</topology>
    </subcellularLocation>
</comment>
<feature type="transmembrane region" description="Helical" evidence="7">
    <location>
        <begin position="219"/>
        <end position="238"/>
    </location>
</feature>
<keyword evidence="10" id="KW-1185">Reference proteome</keyword>
<protein>
    <submittedName>
        <fullName evidence="9">Type VII secretion integral membrane protein EccD</fullName>
    </submittedName>
</protein>
<keyword evidence="5 7" id="KW-1133">Transmembrane helix</keyword>
<keyword evidence="4 7" id="KW-0812">Transmembrane</keyword>
<feature type="transmembrane region" description="Helical" evidence="7">
    <location>
        <begin position="244"/>
        <end position="264"/>
    </location>
</feature>
<evidence type="ECO:0000256" key="7">
    <source>
        <dbReference type="SAM" id="Phobius"/>
    </source>
</evidence>
<feature type="transmembrane region" description="Helical" evidence="7">
    <location>
        <begin position="326"/>
        <end position="343"/>
    </location>
</feature>
<dbReference type="EMBL" id="AP022599">
    <property type="protein sequence ID" value="BBY79899.1"/>
    <property type="molecule type" value="Genomic_DNA"/>
</dbReference>
<keyword evidence="6 7" id="KW-0472">Membrane</keyword>
<feature type="transmembrane region" description="Helical" evidence="7">
    <location>
        <begin position="297"/>
        <end position="320"/>
    </location>
</feature>
<proteinExistence type="inferred from homology"/>
<sequence>MRNGLCRLTVEHQRDDGCHEVDLALPRDIHLCQLMPSIVELTHGAIAPEVGVRWRLVRIGGVSLDEFMTLEQNGIDDGAMLLLTTVAPPEPVWSPGDFGRLTAQLTDTDDASALLPVTGALTAATVAAAALGWAEAPTTARLVTALGVAAVTTAAAVVSDRAYPDGPMASALSVVAVMFVAAAGFIAVPGGPATPHVLLSSASALAMTMALLRLTRCATVWLTAIASAAALTASAAGAGSGWHLPPATVGTLLAALSLAALAVAPRLSMLAAGVGPPPPGSDDLPVGDAGVTHAHRVLTGLVVGASTAATLGCATVTFAAVAGHTAKLNTALFVGIMAAVLLLRTRVHVDPARRTALGVGGIVSAVACFVIAAAAMPGQLHWFSLLATAAGAAGLSRLIGLSVGPVLQRVVEVAEYVAAAAVVPLACWVAGVYGVVRAIGLS</sequence>
<feature type="transmembrane region" description="Helical" evidence="7">
    <location>
        <begin position="113"/>
        <end position="134"/>
    </location>
</feature>
<evidence type="ECO:0000256" key="1">
    <source>
        <dbReference type="ARBA" id="ARBA00004651"/>
    </source>
</evidence>
<dbReference type="AlphaFoldDB" id="A0A7I7UGT4"/>
<evidence type="ECO:0000313" key="10">
    <source>
        <dbReference type="Proteomes" id="UP000467252"/>
    </source>
</evidence>
<organism evidence="9 10">
    <name type="scientific">Mycolicibacterium pulveris</name>
    <name type="common">Mycobacterium pulveris</name>
    <dbReference type="NCBI Taxonomy" id="36813"/>
    <lineage>
        <taxon>Bacteria</taxon>
        <taxon>Bacillati</taxon>
        <taxon>Actinomycetota</taxon>
        <taxon>Actinomycetes</taxon>
        <taxon>Mycobacteriales</taxon>
        <taxon>Mycobacteriaceae</taxon>
        <taxon>Mycolicibacterium</taxon>
    </lineage>
</organism>
<feature type="transmembrane region" description="Helical" evidence="7">
    <location>
        <begin position="194"/>
        <end position="212"/>
    </location>
</feature>
<dbReference type="Pfam" id="PF08817">
    <property type="entry name" value="YukD"/>
    <property type="match status" value="1"/>
</dbReference>
<gene>
    <name evidence="9" type="ORF">MPUL_10570</name>
</gene>
<evidence type="ECO:0000256" key="3">
    <source>
        <dbReference type="ARBA" id="ARBA00022475"/>
    </source>
</evidence>
<reference evidence="9 10" key="1">
    <citation type="journal article" date="2019" name="Emerg. Microbes Infect.">
        <title>Comprehensive subspecies identification of 175 nontuberculous mycobacteria species based on 7547 genomic profiles.</title>
        <authorList>
            <person name="Matsumoto Y."/>
            <person name="Kinjo T."/>
            <person name="Motooka D."/>
            <person name="Nabeya D."/>
            <person name="Jung N."/>
            <person name="Uechi K."/>
            <person name="Horii T."/>
            <person name="Iida T."/>
            <person name="Fujita J."/>
            <person name="Nakamura S."/>
        </authorList>
    </citation>
    <scope>NUCLEOTIDE SEQUENCE [LARGE SCALE GENOMIC DNA]</scope>
    <source>
        <strain evidence="9 10">JCM 6370</strain>
    </source>
</reference>
<dbReference type="GO" id="GO:0005886">
    <property type="term" value="C:plasma membrane"/>
    <property type="evidence" value="ECO:0007669"/>
    <property type="project" value="UniProtKB-SubCell"/>
</dbReference>
<feature type="domain" description="EccD-like transmembrane" evidence="8">
    <location>
        <begin position="118"/>
        <end position="439"/>
    </location>
</feature>
<evidence type="ECO:0000256" key="5">
    <source>
        <dbReference type="ARBA" id="ARBA00022989"/>
    </source>
</evidence>
<feature type="transmembrane region" description="Helical" evidence="7">
    <location>
        <begin position="355"/>
        <end position="376"/>
    </location>
</feature>
<dbReference type="Pfam" id="PF19053">
    <property type="entry name" value="EccD"/>
    <property type="match status" value="1"/>
</dbReference>
<feature type="transmembrane region" description="Helical" evidence="7">
    <location>
        <begin position="140"/>
        <end position="158"/>
    </location>
</feature>
<feature type="transmembrane region" description="Helical" evidence="7">
    <location>
        <begin position="170"/>
        <end position="188"/>
    </location>
</feature>
<dbReference type="Proteomes" id="UP000467252">
    <property type="component" value="Chromosome"/>
</dbReference>
<dbReference type="InterPro" id="IPR024962">
    <property type="entry name" value="YukD-like"/>
</dbReference>
<dbReference type="NCBIfam" id="TIGR03920">
    <property type="entry name" value="T7SS_EccD"/>
    <property type="match status" value="1"/>
</dbReference>
<evidence type="ECO:0000256" key="6">
    <source>
        <dbReference type="ARBA" id="ARBA00023136"/>
    </source>
</evidence>
<feature type="transmembrane region" description="Helical" evidence="7">
    <location>
        <begin position="382"/>
        <end position="404"/>
    </location>
</feature>
<comment type="similarity">
    <text evidence="2">Belongs to the EccD/Snm4 family.</text>
</comment>
<evidence type="ECO:0000256" key="2">
    <source>
        <dbReference type="ARBA" id="ARBA00006162"/>
    </source>
</evidence>
<dbReference type="InterPro" id="IPR044049">
    <property type="entry name" value="EccD_transm"/>
</dbReference>
<dbReference type="RefSeq" id="WP_163897731.1">
    <property type="nucleotide sequence ID" value="NZ_AP022599.1"/>
</dbReference>
<feature type="transmembrane region" description="Helical" evidence="7">
    <location>
        <begin position="416"/>
        <end position="436"/>
    </location>
</feature>
<evidence type="ECO:0000313" key="9">
    <source>
        <dbReference type="EMBL" id="BBY79899.1"/>
    </source>
</evidence>
<keyword evidence="3" id="KW-1003">Cell membrane</keyword>
<dbReference type="Gene3D" id="3.10.20.90">
    <property type="entry name" value="Phosphatidylinositol 3-kinase Catalytic Subunit, Chain A, domain 1"/>
    <property type="match status" value="1"/>
</dbReference>
<name>A0A7I7UGT4_MYCPV</name>
<accession>A0A7I7UGT4</accession>
<evidence type="ECO:0000259" key="8">
    <source>
        <dbReference type="Pfam" id="PF19053"/>
    </source>
</evidence>